<proteinExistence type="predicted"/>
<dbReference type="EMBL" id="CM045765">
    <property type="protein sequence ID" value="KAI8000225.1"/>
    <property type="molecule type" value="Genomic_DNA"/>
</dbReference>
<evidence type="ECO:0000313" key="2">
    <source>
        <dbReference type="Proteomes" id="UP001060215"/>
    </source>
</evidence>
<keyword evidence="2" id="KW-1185">Reference proteome</keyword>
<gene>
    <name evidence="1" type="ORF">LOK49_LG09G02078</name>
</gene>
<reference evidence="1 2" key="1">
    <citation type="journal article" date="2022" name="Plant J.">
        <title>Chromosome-level genome of Camellia lanceoleosa provides a valuable resource for understanding genome evolution and self-incompatibility.</title>
        <authorList>
            <person name="Gong W."/>
            <person name="Xiao S."/>
            <person name="Wang L."/>
            <person name="Liao Z."/>
            <person name="Chang Y."/>
            <person name="Mo W."/>
            <person name="Hu G."/>
            <person name="Li W."/>
            <person name="Zhao G."/>
            <person name="Zhu H."/>
            <person name="Hu X."/>
            <person name="Ji K."/>
            <person name="Xiang X."/>
            <person name="Song Q."/>
            <person name="Yuan D."/>
            <person name="Jin S."/>
            <person name="Zhang L."/>
        </authorList>
    </citation>
    <scope>NUCLEOTIDE SEQUENCE [LARGE SCALE GENOMIC DNA]</scope>
    <source>
        <strain evidence="1">SQ_2022a</strain>
    </source>
</reference>
<evidence type="ECO:0000313" key="1">
    <source>
        <dbReference type="EMBL" id="KAI8000225.1"/>
    </source>
</evidence>
<dbReference type="Proteomes" id="UP001060215">
    <property type="component" value="Chromosome 8"/>
</dbReference>
<protein>
    <submittedName>
        <fullName evidence="1">Inactive dual specificity protein phosphatase-like</fullName>
    </submittedName>
</protein>
<comment type="caution">
    <text evidence="1">The sequence shown here is derived from an EMBL/GenBank/DDBJ whole genome shotgun (WGS) entry which is preliminary data.</text>
</comment>
<name>A0ACC0GJ74_9ERIC</name>
<organism evidence="1 2">
    <name type="scientific">Camellia lanceoleosa</name>
    <dbReference type="NCBI Taxonomy" id="1840588"/>
    <lineage>
        <taxon>Eukaryota</taxon>
        <taxon>Viridiplantae</taxon>
        <taxon>Streptophyta</taxon>
        <taxon>Embryophyta</taxon>
        <taxon>Tracheophyta</taxon>
        <taxon>Spermatophyta</taxon>
        <taxon>Magnoliopsida</taxon>
        <taxon>eudicotyledons</taxon>
        <taxon>Gunneridae</taxon>
        <taxon>Pentapetalae</taxon>
        <taxon>asterids</taxon>
        <taxon>Ericales</taxon>
        <taxon>Theaceae</taxon>
        <taxon>Camellia</taxon>
    </lineage>
</organism>
<sequence>MMRWMEIVADSLYKAKLIHDFYYLYDGQEAVAIGMETAITKKDCIIAYQDHCLFLSRSWEQPTKVQHWLWLPADESFLFSNVDTSPLNTSPQNATSWAESSLLSKSPWFSHAVQINDYYSYTGIMGSLVHEEDHIYSLATSGNLLYTGSDTLSSQPQMAAPNNSDLGSEPKPQVIYRCKKCRRIVASQEHVVPHERGEGQKCFKWRKRSGNPGKNDKELPECTSIFVEPMKWMETVQDGGVEEKIQCMGCKARLGSFNWAGMQCNCGAWVNPAFQLHKNRIDECQI</sequence>
<accession>A0ACC0GJ74</accession>